<dbReference type="CDD" id="cd03467">
    <property type="entry name" value="Rieske"/>
    <property type="match status" value="1"/>
</dbReference>
<comment type="caution">
    <text evidence="12">The sequence shown here is derived from an EMBL/GenBank/DDBJ whole genome shotgun (WGS) entry which is preliminary data.</text>
</comment>
<keyword evidence="4" id="KW-0479">Metal-binding</keyword>
<comment type="cofactor">
    <cofactor evidence="9">
        <name>[2Fe-2S] cluster</name>
        <dbReference type="ChEBI" id="CHEBI:190135"/>
    </cofactor>
</comment>
<accession>A0ABT2B0M7</accession>
<name>A0ABT2B0M7_9ACTN</name>
<keyword evidence="5" id="KW-0408">Iron</keyword>
<dbReference type="SUPFAM" id="SSF50022">
    <property type="entry name" value="ISP domain"/>
    <property type="match status" value="1"/>
</dbReference>
<evidence type="ECO:0000259" key="11">
    <source>
        <dbReference type="PROSITE" id="PS51296"/>
    </source>
</evidence>
<evidence type="ECO:0000256" key="1">
    <source>
        <dbReference type="ARBA" id="ARBA00002494"/>
    </source>
</evidence>
<gene>
    <name evidence="12" type="ORF">NX794_12795</name>
</gene>
<sequence length="157" mass="15288">MRSDTTRRTVLATGTAALALGAAGCGTGKSGGDASASQAADASAPASASSPAPVSSSPAAAGGQALAATSEIPEGGGKVFKEQKVVVTQPAKGQFKAFSATCTHQGCTVAEVADGAIVCPCHGSRFDISDGSVSHGPATRPLDTESIMVMGNSIHLS</sequence>
<evidence type="ECO:0000256" key="9">
    <source>
        <dbReference type="ARBA" id="ARBA00034078"/>
    </source>
</evidence>
<evidence type="ECO:0000256" key="4">
    <source>
        <dbReference type="ARBA" id="ARBA00022723"/>
    </source>
</evidence>
<dbReference type="Proteomes" id="UP001205612">
    <property type="component" value="Unassembled WGS sequence"/>
</dbReference>
<evidence type="ECO:0000256" key="8">
    <source>
        <dbReference type="ARBA" id="ARBA00029586"/>
    </source>
</evidence>
<keyword evidence="6" id="KW-0411">Iron-sulfur</keyword>
<feature type="compositionally biased region" description="Low complexity" evidence="10">
    <location>
        <begin position="32"/>
        <end position="68"/>
    </location>
</feature>
<organism evidence="12 13">
    <name type="scientific">Streptomyces pyxinicus</name>
    <dbReference type="NCBI Taxonomy" id="2970331"/>
    <lineage>
        <taxon>Bacteria</taxon>
        <taxon>Bacillati</taxon>
        <taxon>Actinomycetota</taxon>
        <taxon>Actinomycetes</taxon>
        <taxon>Kitasatosporales</taxon>
        <taxon>Streptomycetaceae</taxon>
        <taxon>Streptomyces</taxon>
    </lineage>
</organism>
<comment type="function">
    <text evidence="1">Iron-sulfur subunit of the cytochrome bc1 complex, an essential component of the respiratory electron transport chain required for ATP synthesis. The bc1 complex catalyzes the oxidation of menaquinol and the reduction of cytochrome c in the respiratory chain. The bc1 complex operates through a Q-cycle mechanism that couples electron transfer to generation of the proton gradient that drives ATP synthesis.</text>
</comment>
<evidence type="ECO:0000256" key="5">
    <source>
        <dbReference type="ARBA" id="ARBA00023004"/>
    </source>
</evidence>
<dbReference type="InterPro" id="IPR006311">
    <property type="entry name" value="TAT_signal"/>
</dbReference>
<evidence type="ECO:0000256" key="2">
    <source>
        <dbReference type="ARBA" id="ARBA00015816"/>
    </source>
</evidence>
<dbReference type="InterPro" id="IPR005805">
    <property type="entry name" value="Rieske_Fe-S_prot_C"/>
</dbReference>
<dbReference type="PANTHER" id="PTHR10134">
    <property type="entry name" value="CYTOCHROME B-C1 COMPLEX SUBUNIT RIESKE, MITOCHONDRIAL"/>
    <property type="match status" value="1"/>
</dbReference>
<feature type="region of interest" description="Disordered" evidence="10">
    <location>
        <begin position="27"/>
        <end position="74"/>
    </location>
</feature>
<dbReference type="Gene3D" id="2.102.10.10">
    <property type="entry name" value="Rieske [2Fe-2S] iron-sulphur domain"/>
    <property type="match status" value="1"/>
</dbReference>
<evidence type="ECO:0000256" key="7">
    <source>
        <dbReference type="ARBA" id="ARBA00023157"/>
    </source>
</evidence>
<dbReference type="PROSITE" id="PS51257">
    <property type="entry name" value="PROKAR_LIPOPROTEIN"/>
    <property type="match status" value="1"/>
</dbReference>
<dbReference type="PRINTS" id="PR00162">
    <property type="entry name" value="RIESKE"/>
</dbReference>
<evidence type="ECO:0000313" key="13">
    <source>
        <dbReference type="Proteomes" id="UP001205612"/>
    </source>
</evidence>
<dbReference type="PROSITE" id="PS51296">
    <property type="entry name" value="RIESKE"/>
    <property type="match status" value="1"/>
</dbReference>
<proteinExistence type="predicted"/>
<dbReference type="Pfam" id="PF00355">
    <property type="entry name" value="Rieske"/>
    <property type="match status" value="1"/>
</dbReference>
<evidence type="ECO:0000256" key="10">
    <source>
        <dbReference type="SAM" id="MobiDB-lite"/>
    </source>
</evidence>
<evidence type="ECO:0000256" key="6">
    <source>
        <dbReference type="ARBA" id="ARBA00023014"/>
    </source>
</evidence>
<dbReference type="InterPro" id="IPR017941">
    <property type="entry name" value="Rieske_2Fe-2S"/>
</dbReference>
<dbReference type="InterPro" id="IPR014349">
    <property type="entry name" value="Rieske_Fe-S_prot"/>
</dbReference>
<evidence type="ECO:0000313" key="12">
    <source>
        <dbReference type="EMBL" id="MCS0602079.1"/>
    </source>
</evidence>
<keyword evidence="3" id="KW-0001">2Fe-2S</keyword>
<keyword evidence="13" id="KW-1185">Reference proteome</keyword>
<dbReference type="EMBL" id="JANUGP010000007">
    <property type="protein sequence ID" value="MCS0602079.1"/>
    <property type="molecule type" value="Genomic_DNA"/>
</dbReference>
<reference evidence="12 13" key="1">
    <citation type="submission" date="2022-08" db="EMBL/GenBank/DDBJ databases">
        <authorList>
            <person name="Somphong A."/>
            <person name="Phongsopitanun W."/>
        </authorList>
    </citation>
    <scope>NUCLEOTIDE SEQUENCE [LARGE SCALE GENOMIC DNA]</scope>
    <source>
        <strain evidence="12 13">LP11</strain>
    </source>
</reference>
<dbReference type="InterPro" id="IPR036922">
    <property type="entry name" value="Rieske_2Fe-2S_sf"/>
</dbReference>
<dbReference type="PROSITE" id="PS51318">
    <property type="entry name" value="TAT"/>
    <property type="match status" value="1"/>
</dbReference>
<evidence type="ECO:0000256" key="3">
    <source>
        <dbReference type="ARBA" id="ARBA00022714"/>
    </source>
</evidence>
<keyword evidence="7" id="KW-1015">Disulfide bond</keyword>
<protein>
    <recommendedName>
        <fullName evidence="2">Cytochrome bc1 complex Rieske iron-sulfur subunit</fullName>
    </recommendedName>
    <alternativeName>
        <fullName evidence="8">Cytochrome bc1 reductase complex subunit QcrA</fullName>
    </alternativeName>
</protein>
<dbReference type="RefSeq" id="WP_258778585.1">
    <property type="nucleotide sequence ID" value="NZ_JANUGP010000007.1"/>
</dbReference>
<feature type="domain" description="Rieske" evidence="11">
    <location>
        <begin position="64"/>
        <end position="156"/>
    </location>
</feature>